<evidence type="ECO:0000256" key="1">
    <source>
        <dbReference type="SAM" id="MobiDB-lite"/>
    </source>
</evidence>
<keyword evidence="2" id="KW-0472">Membrane</keyword>
<evidence type="ECO:0000313" key="4">
    <source>
        <dbReference type="Proteomes" id="UP001392437"/>
    </source>
</evidence>
<protein>
    <submittedName>
        <fullName evidence="3">Uncharacterized protein</fullName>
    </submittedName>
</protein>
<dbReference type="AlphaFoldDB" id="A0AAW0R262"/>
<evidence type="ECO:0000256" key="2">
    <source>
        <dbReference type="SAM" id="Phobius"/>
    </source>
</evidence>
<feature type="region of interest" description="Disordered" evidence="1">
    <location>
        <begin position="270"/>
        <end position="298"/>
    </location>
</feature>
<organism evidence="3 4">
    <name type="scientific">Apiospora kogelbergensis</name>
    <dbReference type="NCBI Taxonomy" id="1337665"/>
    <lineage>
        <taxon>Eukaryota</taxon>
        <taxon>Fungi</taxon>
        <taxon>Dikarya</taxon>
        <taxon>Ascomycota</taxon>
        <taxon>Pezizomycotina</taxon>
        <taxon>Sordariomycetes</taxon>
        <taxon>Xylariomycetidae</taxon>
        <taxon>Amphisphaeriales</taxon>
        <taxon>Apiosporaceae</taxon>
        <taxon>Apiospora</taxon>
    </lineage>
</organism>
<keyword evidence="2" id="KW-0812">Transmembrane</keyword>
<dbReference type="EMBL" id="JAQQWP010000004">
    <property type="protein sequence ID" value="KAK8121307.1"/>
    <property type="molecule type" value="Genomic_DNA"/>
</dbReference>
<feature type="transmembrane region" description="Helical" evidence="2">
    <location>
        <begin position="239"/>
        <end position="261"/>
    </location>
</feature>
<sequence>MTATRYNLGPLTTPFTPGPTCVTPMVGECSAAPCYAYQGQVCTRLPKFGNSYGLADQSSCWPPYTAGAATVDVATKAGLGGWGFYSPGVRCPAGQTPACTKTAGRPDGFTFRYPPADGETAAGCCPTSYACARDKNNIQTCIRTLQSTVYDVVSCGGAGAVGTAVSTLVATASSYHVLLAPMIQINWQPTDLPSSTSTQQPTSLFTGSVTDVQIPGPTNNNASPVSTPAQEGLSVGAKAGVGVGASLAALLLLGATGYFILLRKRRRAKASSAASNPVESETAGHQLDSNHMYEIGGSREPKQNHELFAHNQHNAYAVSGQHELG</sequence>
<evidence type="ECO:0000313" key="3">
    <source>
        <dbReference type="EMBL" id="KAK8121307.1"/>
    </source>
</evidence>
<keyword evidence="4" id="KW-1185">Reference proteome</keyword>
<dbReference type="Proteomes" id="UP001392437">
    <property type="component" value="Unassembled WGS sequence"/>
</dbReference>
<comment type="caution">
    <text evidence="3">The sequence shown here is derived from an EMBL/GenBank/DDBJ whole genome shotgun (WGS) entry which is preliminary data.</text>
</comment>
<accession>A0AAW0R262</accession>
<reference evidence="3 4" key="1">
    <citation type="submission" date="2023-01" db="EMBL/GenBank/DDBJ databases">
        <title>Analysis of 21 Apiospora genomes using comparative genomics revels a genus with tremendous synthesis potential of carbohydrate active enzymes and secondary metabolites.</title>
        <authorList>
            <person name="Sorensen T."/>
        </authorList>
    </citation>
    <scope>NUCLEOTIDE SEQUENCE [LARGE SCALE GENOMIC DNA]</scope>
    <source>
        <strain evidence="3 4">CBS 117206</strain>
    </source>
</reference>
<keyword evidence="2" id="KW-1133">Transmembrane helix</keyword>
<proteinExistence type="predicted"/>
<gene>
    <name evidence="3" type="ORF">PG999_005427</name>
</gene>
<name>A0AAW0R262_9PEZI</name>